<reference evidence="1" key="1">
    <citation type="submission" date="2014-09" db="EMBL/GenBank/DDBJ databases">
        <authorList>
            <person name="Magalhaes I.L.F."/>
            <person name="Oliveira U."/>
            <person name="Santos F.R."/>
            <person name="Vidigal T.H.D.A."/>
            <person name="Brescovit A.D."/>
            <person name="Santos A.J."/>
        </authorList>
    </citation>
    <scope>NUCLEOTIDE SEQUENCE</scope>
    <source>
        <tissue evidence="1">Shoot tissue taken approximately 20 cm above the soil surface</tissue>
    </source>
</reference>
<organism evidence="1">
    <name type="scientific">Arundo donax</name>
    <name type="common">Giant reed</name>
    <name type="synonym">Donax arundinaceus</name>
    <dbReference type="NCBI Taxonomy" id="35708"/>
    <lineage>
        <taxon>Eukaryota</taxon>
        <taxon>Viridiplantae</taxon>
        <taxon>Streptophyta</taxon>
        <taxon>Embryophyta</taxon>
        <taxon>Tracheophyta</taxon>
        <taxon>Spermatophyta</taxon>
        <taxon>Magnoliopsida</taxon>
        <taxon>Liliopsida</taxon>
        <taxon>Poales</taxon>
        <taxon>Poaceae</taxon>
        <taxon>PACMAD clade</taxon>
        <taxon>Arundinoideae</taxon>
        <taxon>Arundineae</taxon>
        <taxon>Arundo</taxon>
    </lineage>
</organism>
<evidence type="ECO:0000313" key="1">
    <source>
        <dbReference type="EMBL" id="JAD44743.1"/>
    </source>
</evidence>
<dbReference type="EMBL" id="GBRH01253152">
    <property type="protein sequence ID" value="JAD44743.1"/>
    <property type="molecule type" value="Transcribed_RNA"/>
</dbReference>
<reference evidence="1" key="2">
    <citation type="journal article" date="2015" name="Data Brief">
        <title>Shoot transcriptome of the giant reed, Arundo donax.</title>
        <authorList>
            <person name="Barrero R.A."/>
            <person name="Guerrero F.D."/>
            <person name="Moolhuijzen P."/>
            <person name="Goolsby J.A."/>
            <person name="Tidwell J."/>
            <person name="Bellgard S.E."/>
            <person name="Bellgard M.I."/>
        </authorList>
    </citation>
    <scope>NUCLEOTIDE SEQUENCE</scope>
    <source>
        <tissue evidence="1">Shoot tissue taken approximately 20 cm above the soil surface</tissue>
    </source>
</reference>
<sequence>MFYRPVMRESWGQHLHRSYRDDVYHDLTWLSFRGCDFCLKIFVSHVYNIHLLRFSVPVNGSKFCYVTRAFY</sequence>
<proteinExistence type="predicted"/>
<name>A0A0A9A490_ARUDO</name>
<dbReference type="AlphaFoldDB" id="A0A0A9A490"/>
<accession>A0A0A9A490</accession>
<protein>
    <submittedName>
        <fullName evidence="1">Uncharacterized protein</fullName>
    </submittedName>
</protein>